<comment type="caution">
    <text evidence="2">The sequence shown here is derived from an EMBL/GenBank/DDBJ whole genome shotgun (WGS) entry which is preliminary data.</text>
</comment>
<sequence>MNFTARDFATRNFNTLFRLRAVPPACLLAAAGAAHAFTFETDNLRGSFDSTITVGTGIRAKNPSCTLITQGAVGVGAPTGCLAPTSSLGDQGNLNYSKGDAFTTYVKGSHELLLKMPDDITFLGRVNWIRDLTATRTTGYTSASAPQYLPDGLASDARSDLRIKARLLDFWVSKTFQLGGETARVRVGNQVISWGESLFLPGGINATNALDIMRLSQPGTQLKEAVLPAPIASFATGLGHGLNFEAYVQARWNGNYMPPTGSYWSVANGMGKGHEAYGLIETKPKNGGQWGTALKWQPEGTQLNLGAYVMNYNDKALNFSTNAGGTGRAGWAYPENRRLYGLSANLPVGDWSVGTELSYRPRDAVALNPSASGCSYNNGNCWVDEKKLQWHLTGMLSLTPNNAGGVLRFLGADTATLMAETVVVRYPNLQQYYGSDPIAAGAWGWGQEFSAAGTPRPVGSKTAWGYNLDFSWVYDGTLIPGWQVIPEVYYFQAVKGRTPNGAGQLMEGAKSVNLVVTFVQNPAKWQASINYAAFFGGKRVFDQPYRDRNYLGVTLSRNF</sequence>
<proteinExistence type="predicted"/>
<evidence type="ECO:0000313" key="2">
    <source>
        <dbReference type="EMBL" id="MDP9894933.1"/>
    </source>
</evidence>
<feature type="signal peptide" evidence="1">
    <location>
        <begin position="1"/>
        <end position="36"/>
    </location>
</feature>
<dbReference type="RefSeq" id="WP_307685866.1">
    <property type="nucleotide sequence ID" value="NZ_JAUSRD010000010.1"/>
</dbReference>
<dbReference type="Proteomes" id="UP001242045">
    <property type="component" value="Unassembled WGS sequence"/>
</dbReference>
<organism evidence="2 3">
    <name type="scientific">Variovorax boronicumulans</name>
    <dbReference type="NCBI Taxonomy" id="436515"/>
    <lineage>
        <taxon>Bacteria</taxon>
        <taxon>Pseudomonadati</taxon>
        <taxon>Pseudomonadota</taxon>
        <taxon>Betaproteobacteria</taxon>
        <taxon>Burkholderiales</taxon>
        <taxon>Comamonadaceae</taxon>
        <taxon>Variovorax</taxon>
    </lineage>
</organism>
<evidence type="ECO:0000313" key="3">
    <source>
        <dbReference type="Proteomes" id="UP001242045"/>
    </source>
</evidence>
<dbReference type="Pfam" id="PF06980">
    <property type="entry name" value="DUF1302"/>
    <property type="match status" value="1"/>
</dbReference>
<gene>
    <name evidence="2" type="ORF">J2W31_004058</name>
</gene>
<dbReference type="EMBL" id="JAUSRD010000010">
    <property type="protein sequence ID" value="MDP9894933.1"/>
    <property type="molecule type" value="Genomic_DNA"/>
</dbReference>
<reference evidence="2" key="1">
    <citation type="submission" date="2023-07" db="EMBL/GenBank/DDBJ databases">
        <title>Sorghum-associated microbial communities from plants grown in Nebraska, USA.</title>
        <authorList>
            <person name="Schachtman D."/>
        </authorList>
    </citation>
    <scope>NUCLEOTIDE SEQUENCE</scope>
    <source>
        <strain evidence="2">DS3754</strain>
    </source>
</reference>
<dbReference type="InterPro" id="IPR010727">
    <property type="entry name" value="DUF1302"/>
</dbReference>
<keyword evidence="1" id="KW-0732">Signal</keyword>
<name>A0AAW8D4J2_9BURK</name>
<feature type="chain" id="PRO_5043420634" description="DUF1302 domain-containing protein" evidence="1">
    <location>
        <begin position="37"/>
        <end position="559"/>
    </location>
</feature>
<dbReference type="AlphaFoldDB" id="A0AAW8D4J2"/>
<evidence type="ECO:0000256" key="1">
    <source>
        <dbReference type="SAM" id="SignalP"/>
    </source>
</evidence>
<evidence type="ECO:0008006" key="4">
    <source>
        <dbReference type="Google" id="ProtNLM"/>
    </source>
</evidence>
<accession>A0AAW8D4J2</accession>
<protein>
    <recommendedName>
        <fullName evidence="4">DUF1302 domain-containing protein</fullName>
    </recommendedName>
</protein>